<dbReference type="Proteomes" id="UP000799537">
    <property type="component" value="Unassembled WGS sequence"/>
</dbReference>
<name>A0A6A6BX18_ZASCE</name>
<feature type="compositionally biased region" description="Pro residues" evidence="1">
    <location>
        <begin position="1"/>
        <end position="11"/>
    </location>
</feature>
<protein>
    <submittedName>
        <fullName evidence="2">Uncharacterized protein</fullName>
    </submittedName>
</protein>
<accession>A0A6A6BX18</accession>
<sequence>MPSQTPTPPETTMPSEITWSAPATTPPLSEDEIKDIRQTLRLLHDLLHRTTTPTSRNHINEEETLKDDDNNINNDIPAKEVLDTTNTLAAAGIGEKGPRKRDKAKRILQTHGPRIVGAATAIGLGVLNLVTSIT</sequence>
<dbReference type="GeneID" id="54567882"/>
<keyword evidence="3" id="KW-1185">Reference proteome</keyword>
<dbReference type="RefSeq" id="XP_033660216.1">
    <property type="nucleotide sequence ID" value="XM_033814610.1"/>
</dbReference>
<dbReference type="EMBL" id="ML993639">
    <property type="protein sequence ID" value="KAF2159327.1"/>
    <property type="molecule type" value="Genomic_DNA"/>
</dbReference>
<feature type="region of interest" description="Disordered" evidence="1">
    <location>
        <begin position="51"/>
        <end position="73"/>
    </location>
</feature>
<feature type="region of interest" description="Disordered" evidence="1">
    <location>
        <begin position="1"/>
        <end position="30"/>
    </location>
</feature>
<evidence type="ECO:0000313" key="2">
    <source>
        <dbReference type="EMBL" id="KAF2159327.1"/>
    </source>
</evidence>
<feature type="compositionally biased region" description="Basic and acidic residues" evidence="1">
    <location>
        <begin position="58"/>
        <end position="69"/>
    </location>
</feature>
<proteinExistence type="predicted"/>
<organism evidence="2 3">
    <name type="scientific">Zasmidium cellare ATCC 36951</name>
    <dbReference type="NCBI Taxonomy" id="1080233"/>
    <lineage>
        <taxon>Eukaryota</taxon>
        <taxon>Fungi</taxon>
        <taxon>Dikarya</taxon>
        <taxon>Ascomycota</taxon>
        <taxon>Pezizomycotina</taxon>
        <taxon>Dothideomycetes</taxon>
        <taxon>Dothideomycetidae</taxon>
        <taxon>Mycosphaerellales</taxon>
        <taxon>Mycosphaerellaceae</taxon>
        <taxon>Zasmidium</taxon>
    </lineage>
</organism>
<evidence type="ECO:0000256" key="1">
    <source>
        <dbReference type="SAM" id="MobiDB-lite"/>
    </source>
</evidence>
<gene>
    <name evidence="2" type="ORF">M409DRAFT_60910</name>
</gene>
<reference evidence="2" key="1">
    <citation type="journal article" date="2020" name="Stud. Mycol.">
        <title>101 Dothideomycetes genomes: a test case for predicting lifestyles and emergence of pathogens.</title>
        <authorList>
            <person name="Haridas S."/>
            <person name="Albert R."/>
            <person name="Binder M."/>
            <person name="Bloem J."/>
            <person name="Labutti K."/>
            <person name="Salamov A."/>
            <person name="Andreopoulos B."/>
            <person name="Baker S."/>
            <person name="Barry K."/>
            <person name="Bills G."/>
            <person name="Bluhm B."/>
            <person name="Cannon C."/>
            <person name="Castanera R."/>
            <person name="Culley D."/>
            <person name="Daum C."/>
            <person name="Ezra D."/>
            <person name="Gonzalez J."/>
            <person name="Henrissat B."/>
            <person name="Kuo A."/>
            <person name="Liang C."/>
            <person name="Lipzen A."/>
            <person name="Lutzoni F."/>
            <person name="Magnuson J."/>
            <person name="Mondo S."/>
            <person name="Nolan M."/>
            <person name="Ohm R."/>
            <person name="Pangilinan J."/>
            <person name="Park H.-J."/>
            <person name="Ramirez L."/>
            <person name="Alfaro M."/>
            <person name="Sun H."/>
            <person name="Tritt A."/>
            <person name="Yoshinaga Y."/>
            <person name="Zwiers L.-H."/>
            <person name="Turgeon B."/>
            <person name="Goodwin S."/>
            <person name="Spatafora J."/>
            <person name="Crous P."/>
            <person name="Grigoriev I."/>
        </authorList>
    </citation>
    <scope>NUCLEOTIDE SEQUENCE</scope>
    <source>
        <strain evidence="2">ATCC 36951</strain>
    </source>
</reference>
<evidence type="ECO:0000313" key="3">
    <source>
        <dbReference type="Proteomes" id="UP000799537"/>
    </source>
</evidence>
<dbReference type="AlphaFoldDB" id="A0A6A6BX18"/>